<dbReference type="SMART" id="SM00862">
    <property type="entry name" value="Trans_reg_C"/>
    <property type="match status" value="1"/>
</dbReference>
<dbReference type="EMBL" id="JAULJQ010000001">
    <property type="protein sequence ID" value="MDO2408532.1"/>
    <property type="molecule type" value="Genomic_DNA"/>
</dbReference>
<dbReference type="PANTHER" id="PTHR48111">
    <property type="entry name" value="REGULATOR OF RPOS"/>
    <property type="match status" value="1"/>
</dbReference>
<dbReference type="PANTHER" id="PTHR48111:SF22">
    <property type="entry name" value="REGULATOR OF RPOS"/>
    <property type="match status" value="1"/>
</dbReference>
<dbReference type="Proteomes" id="UP001171111">
    <property type="component" value="Unassembled WGS sequence"/>
</dbReference>
<protein>
    <submittedName>
        <fullName evidence="10">Response regulator transcription factor</fullName>
    </submittedName>
</protein>
<feature type="domain" description="Response regulatory" evidence="8">
    <location>
        <begin position="3"/>
        <end position="116"/>
    </location>
</feature>
<dbReference type="Gene3D" id="3.40.50.2300">
    <property type="match status" value="1"/>
</dbReference>
<keyword evidence="5" id="KW-0804">Transcription</keyword>
<keyword evidence="4 7" id="KW-0238">DNA-binding</keyword>
<evidence type="ECO:0000259" key="9">
    <source>
        <dbReference type="PROSITE" id="PS51755"/>
    </source>
</evidence>
<keyword evidence="1 6" id="KW-0597">Phosphoprotein</keyword>
<feature type="domain" description="OmpR/PhoB-type" evidence="9">
    <location>
        <begin position="133"/>
        <end position="232"/>
    </location>
</feature>
<keyword evidence="2" id="KW-0902">Two-component regulatory system</keyword>
<evidence type="ECO:0000256" key="1">
    <source>
        <dbReference type="ARBA" id="ARBA00022553"/>
    </source>
</evidence>
<dbReference type="PROSITE" id="PS50110">
    <property type="entry name" value="RESPONSE_REGULATORY"/>
    <property type="match status" value="1"/>
</dbReference>
<dbReference type="Gene3D" id="6.10.250.690">
    <property type="match status" value="1"/>
</dbReference>
<evidence type="ECO:0000256" key="7">
    <source>
        <dbReference type="PROSITE-ProRule" id="PRU01091"/>
    </source>
</evidence>
<organism evidence="10 11">
    <name type="scientific">Campylobacter magnus</name>
    <dbReference type="NCBI Taxonomy" id="3026462"/>
    <lineage>
        <taxon>Bacteria</taxon>
        <taxon>Pseudomonadati</taxon>
        <taxon>Campylobacterota</taxon>
        <taxon>Epsilonproteobacteria</taxon>
        <taxon>Campylobacterales</taxon>
        <taxon>Campylobacteraceae</taxon>
        <taxon>Campylobacter</taxon>
    </lineage>
</organism>
<dbReference type="InterPro" id="IPR001789">
    <property type="entry name" value="Sig_transdc_resp-reg_receiver"/>
</dbReference>
<reference evidence="10 11" key="1">
    <citation type="submission" date="2023-06" db="EMBL/GenBank/DDBJ databases">
        <title>Campylobacter magnum sp. nov., isolated from cecal contents of domestic pigs (Sus scrofa domesticus).</title>
        <authorList>
            <person name="Papic B."/>
            <person name="Gruntar I."/>
        </authorList>
    </citation>
    <scope>NUCLEOTIDE SEQUENCE [LARGE SCALE GENOMIC DNA]</scope>
    <source>
        <strain evidence="11">34484-21</strain>
    </source>
</reference>
<evidence type="ECO:0000313" key="10">
    <source>
        <dbReference type="EMBL" id="MDO2408532.1"/>
    </source>
</evidence>
<name>A0ABT8T4R5_9BACT</name>
<comment type="caution">
    <text evidence="10">The sequence shown here is derived from an EMBL/GenBank/DDBJ whole genome shotgun (WGS) entry which is preliminary data.</text>
</comment>
<dbReference type="InterPro" id="IPR016032">
    <property type="entry name" value="Sig_transdc_resp-reg_C-effctor"/>
</dbReference>
<evidence type="ECO:0000313" key="11">
    <source>
        <dbReference type="Proteomes" id="UP001171111"/>
    </source>
</evidence>
<proteinExistence type="predicted"/>
<gene>
    <name evidence="10" type="ORF">Q2362_00275</name>
</gene>
<dbReference type="Pfam" id="PF00486">
    <property type="entry name" value="Trans_reg_C"/>
    <property type="match status" value="1"/>
</dbReference>
<dbReference type="SUPFAM" id="SSF52172">
    <property type="entry name" value="CheY-like"/>
    <property type="match status" value="1"/>
</dbReference>
<dbReference type="RefSeq" id="WP_302243248.1">
    <property type="nucleotide sequence ID" value="NZ_JAULJQ010000001.1"/>
</dbReference>
<evidence type="ECO:0000256" key="2">
    <source>
        <dbReference type="ARBA" id="ARBA00023012"/>
    </source>
</evidence>
<dbReference type="SUPFAM" id="SSF46894">
    <property type="entry name" value="C-terminal effector domain of the bipartite response regulators"/>
    <property type="match status" value="1"/>
</dbReference>
<feature type="DNA-binding region" description="OmpR/PhoB-type" evidence="7">
    <location>
        <begin position="133"/>
        <end position="232"/>
    </location>
</feature>
<feature type="modified residue" description="4-aspartylphosphate" evidence="6">
    <location>
        <position position="52"/>
    </location>
</feature>
<dbReference type="InterPro" id="IPR039420">
    <property type="entry name" value="WalR-like"/>
</dbReference>
<dbReference type="Gene3D" id="1.10.10.10">
    <property type="entry name" value="Winged helix-like DNA-binding domain superfamily/Winged helix DNA-binding domain"/>
    <property type="match status" value="1"/>
</dbReference>
<dbReference type="InterPro" id="IPR001867">
    <property type="entry name" value="OmpR/PhoB-type_DNA-bd"/>
</dbReference>
<dbReference type="CDD" id="cd00383">
    <property type="entry name" value="trans_reg_C"/>
    <property type="match status" value="1"/>
</dbReference>
<evidence type="ECO:0000256" key="6">
    <source>
        <dbReference type="PROSITE-ProRule" id="PRU00169"/>
    </source>
</evidence>
<sequence>MIKILMIEDDLELAEILSEFLEQFEMSVKTCAEPFLGLSELEINKYDLVILDLSLPGLDGLEVCKEIRKKHDVPIIISSARHDLNDKVNAFELGADDYLPKPYEPKELVVRIKSHLRRTNASFASSVQESKTTSTDTQKDIVCDDFAHQITFKGEPLNLTIAEYDILRYMLKKQGGAISREEFIWGCESINDTSTNKSIDVIIGRIRAKLGEDPKNPRYIHAIRGVGYKLEQ</sequence>
<keyword evidence="3" id="KW-0805">Transcription regulation</keyword>
<evidence type="ECO:0000256" key="5">
    <source>
        <dbReference type="ARBA" id="ARBA00023163"/>
    </source>
</evidence>
<evidence type="ECO:0000259" key="8">
    <source>
        <dbReference type="PROSITE" id="PS50110"/>
    </source>
</evidence>
<dbReference type="Pfam" id="PF00072">
    <property type="entry name" value="Response_reg"/>
    <property type="match status" value="1"/>
</dbReference>
<keyword evidence="11" id="KW-1185">Reference proteome</keyword>
<evidence type="ECO:0000256" key="4">
    <source>
        <dbReference type="ARBA" id="ARBA00023125"/>
    </source>
</evidence>
<dbReference type="SMART" id="SM00448">
    <property type="entry name" value="REC"/>
    <property type="match status" value="1"/>
</dbReference>
<dbReference type="InterPro" id="IPR011006">
    <property type="entry name" value="CheY-like_superfamily"/>
</dbReference>
<accession>A0ABT8T4R5</accession>
<evidence type="ECO:0000256" key="3">
    <source>
        <dbReference type="ARBA" id="ARBA00023015"/>
    </source>
</evidence>
<dbReference type="InterPro" id="IPR036388">
    <property type="entry name" value="WH-like_DNA-bd_sf"/>
</dbReference>
<dbReference type="PROSITE" id="PS51755">
    <property type="entry name" value="OMPR_PHOB"/>
    <property type="match status" value="1"/>
</dbReference>